<organism evidence="1 2">
    <name type="scientific">Grifola frondosa</name>
    <name type="common">Maitake</name>
    <name type="synonym">Polyporus frondosus</name>
    <dbReference type="NCBI Taxonomy" id="5627"/>
    <lineage>
        <taxon>Eukaryota</taxon>
        <taxon>Fungi</taxon>
        <taxon>Dikarya</taxon>
        <taxon>Basidiomycota</taxon>
        <taxon>Agaricomycotina</taxon>
        <taxon>Agaricomycetes</taxon>
        <taxon>Polyporales</taxon>
        <taxon>Grifolaceae</taxon>
        <taxon>Grifola</taxon>
    </lineage>
</organism>
<accession>A0A1C7LPL0</accession>
<name>A0A1C7LPL0_GRIFR</name>
<dbReference type="OMA" id="LEACQPI"/>
<dbReference type="EMBL" id="LUGG01000038">
    <property type="protein sequence ID" value="OBZ65927.1"/>
    <property type="molecule type" value="Genomic_DNA"/>
</dbReference>
<protein>
    <submittedName>
        <fullName evidence="1">Uncharacterized protein</fullName>
    </submittedName>
</protein>
<dbReference type="Proteomes" id="UP000092993">
    <property type="component" value="Unassembled WGS sequence"/>
</dbReference>
<proteinExistence type="predicted"/>
<dbReference type="Gene3D" id="3.80.10.10">
    <property type="entry name" value="Ribonuclease Inhibitor"/>
    <property type="match status" value="1"/>
</dbReference>
<dbReference type="AlphaFoldDB" id="A0A1C7LPL0"/>
<dbReference type="OrthoDB" id="3222238at2759"/>
<evidence type="ECO:0000313" key="1">
    <source>
        <dbReference type="EMBL" id="OBZ65927.1"/>
    </source>
</evidence>
<reference evidence="1 2" key="1">
    <citation type="submission" date="2016-03" db="EMBL/GenBank/DDBJ databases">
        <title>Whole genome sequencing of Grifola frondosa 9006-11.</title>
        <authorList>
            <person name="Min B."/>
            <person name="Park H."/>
            <person name="Kim J.-G."/>
            <person name="Cho H."/>
            <person name="Oh Y.-L."/>
            <person name="Kong W.-S."/>
            <person name="Choi I.-G."/>
        </authorList>
    </citation>
    <scope>NUCLEOTIDE SEQUENCE [LARGE SCALE GENOMIC DNA]</scope>
    <source>
        <strain evidence="1 2">9006-11</strain>
    </source>
</reference>
<dbReference type="InterPro" id="IPR032675">
    <property type="entry name" value="LRR_dom_sf"/>
</dbReference>
<evidence type="ECO:0000313" key="2">
    <source>
        <dbReference type="Proteomes" id="UP000092993"/>
    </source>
</evidence>
<keyword evidence="2" id="KW-1185">Reference proteome</keyword>
<gene>
    <name evidence="1" type="ORF">A0H81_14088</name>
</gene>
<comment type="caution">
    <text evidence="1">The sequence shown here is derived from an EMBL/GenBank/DDBJ whole genome shotgun (WGS) entry which is preliminary data.</text>
</comment>
<sequence length="619" mass="70107">MHRALGVYDVLREIFLQLSPPIPDLDRWDSKLDEATGVLTGDGRAERQALARSARVCRMFADPALDALWRRLEGFVPLLELISCFQAARQYDSDYEDEEEDDGEDIAMGHQVLAGEITTDDWARFQSYARRVRKLSYVTRTAPDPAALFYLYRYNHGKPLLPLLKELRWRPNSPSDTSALLLVPEHLIRLRIEFGGFLSNTQRKSRSTRDHSIEMLLRSLHSQVPLVKDLELTGWFNVLSLLPVAAFSHLRKMDVRDIDLDMRVLRALSALPCLAELTASVSIGPGEYSHCSGFPSLHFLTLNGRASSIARLFTAISPPLESLYITSSSTHPASYLACFELMRTKFSSLRHLCVAALGRCNTEVRLTELILPLLALHKLEHVLFRSRFTRIAMPDADMELMAGGWRALKLLMLSFVPWDTLPSVQALAHFARCCPQLSIAMLPALDVRAPLPAEPFPAYEHGLHRLHITEPLEIADPVPIARFIDAIFPQLDPTVPPGGPSVRRRSVSRRNRRCRSSNAPFASSCDEIDHQRRIRVLVVSIHKRILDLRDGHTGAELLALPLEEPFKWCALHHPAFSLDWGKFLISLRTLSMIDGLYTHWFCKSRSIPSRAIIVGRYWD</sequence>
<dbReference type="STRING" id="5627.A0A1C7LPL0"/>